<dbReference type="STRING" id="218851.A0A2G5CKH0"/>
<evidence type="ECO:0000256" key="2">
    <source>
        <dbReference type="SAM" id="Phobius"/>
    </source>
</evidence>
<reference evidence="3 4" key="1">
    <citation type="submission" date="2017-09" db="EMBL/GenBank/DDBJ databases">
        <title>WGS assembly of Aquilegia coerulea Goldsmith.</title>
        <authorList>
            <person name="Hodges S."/>
            <person name="Kramer E."/>
            <person name="Nordborg M."/>
            <person name="Tomkins J."/>
            <person name="Borevitz J."/>
            <person name="Derieg N."/>
            <person name="Yan J."/>
            <person name="Mihaltcheva S."/>
            <person name="Hayes R.D."/>
            <person name="Rokhsar D."/>
        </authorList>
    </citation>
    <scope>NUCLEOTIDE SEQUENCE [LARGE SCALE GENOMIC DNA]</scope>
    <source>
        <strain evidence="4">cv. Goldsmith</strain>
    </source>
</reference>
<keyword evidence="4" id="KW-1185">Reference proteome</keyword>
<dbReference type="AlphaFoldDB" id="A0A2G5CKH0"/>
<keyword evidence="2" id="KW-1133">Transmembrane helix</keyword>
<gene>
    <name evidence="3" type="ORF">AQUCO_04800005v1</name>
</gene>
<dbReference type="InterPro" id="IPR051058">
    <property type="entry name" value="GDSL_Est/Lipase"/>
</dbReference>
<dbReference type="Gene3D" id="3.40.50.1110">
    <property type="entry name" value="SGNH hydrolase"/>
    <property type="match status" value="1"/>
</dbReference>
<dbReference type="InterPro" id="IPR036514">
    <property type="entry name" value="SGNH_hydro_sf"/>
</dbReference>
<feature type="transmembrane region" description="Helical" evidence="2">
    <location>
        <begin position="12"/>
        <end position="35"/>
    </location>
</feature>
<evidence type="ECO:0000256" key="1">
    <source>
        <dbReference type="ARBA" id="ARBA00022801"/>
    </source>
</evidence>
<dbReference type="PANTHER" id="PTHR45648">
    <property type="entry name" value="GDSL LIPASE/ACYLHYDROLASE FAMILY PROTEIN (AFU_ORTHOLOGUE AFUA_4G14700)"/>
    <property type="match status" value="1"/>
</dbReference>
<dbReference type="GO" id="GO:0016787">
    <property type="term" value="F:hydrolase activity"/>
    <property type="evidence" value="ECO:0007669"/>
    <property type="project" value="UniProtKB-KW"/>
</dbReference>
<evidence type="ECO:0000313" key="4">
    <source>
        <dbReference type="Proteomes" id="UP000230069"/>
    </source>
</evidence>
<proteinExistence type="predicted"/>
<keyword evidence="1" id="KW-0378">Hydrolase</keyword>
<protein>
    <submittedName>
        <fullName evidence="3">Uncharacterized protein</fullName>
    </submittedName>
</protein>
<feature type="transmembrane region" description="Helical" evidence="2">
    <location>
        <begin position="101"/>
        <end position="123"/>
    </location>
</feature>
<dbReference type="InParanoid" id="A0A2G5CKH0"/>
<keyword evidence="2" id="KW-0472">Membrane</keyword>
<accession>A0A2G5CKH0</accession>
<name>A0A2G5CKH0_AQUCA</name>
<sequence length="138" mass="16398">MPIVEEKRNYTIMVQGSFYFFVIGLDPIGCVPYVIASFSQDPNKCYERYNEIVIQYSLKIMIMIQQLNQDLPGAHVLYWNVYRYLRQIIDSLSQYGMYIHFIFYDVLYACNNMSLQMCILLLFSQCRCNFQSKIIVSF</sequence>
<dbReference type="PANTHER" id="PTHR45648:SF13">
    <property type="entry name" value="OS02G0290900 PROTEIN"/>
    <property type="match status" value="1"/>
</dbReference>
<dbReference type="OrthoDB" id="684033at2759"/>
<dbReference type="EMBL" id="KZ305065">
    <property type="protein sequence ID" value="PIA31815.1"/>
    <property type="molecule type" value="Genomic_DNA"/>
</dbReference>
<dbReference type="Proteomes" id="UP000230069">
    <property type="component" value="Unassembled WGS sequence"/>
</dbReference>
<organism evidence="3 4">
    <name type="scientific">Aquilegia coerulea</name>
    <name type="common">Rocky mountain columbine</name>
    <dbReference type="NCBI Taxonomy" id="218851"/>
    <lineage>
        <taxon>Eukaryota</taxon>
        <taxon>Viridiplantae</taxon>
        <taxon>Streptophyta</taxon>
        <taxon>Embryophyta</taxon>
        <taxon>Tracheophyta</taxon>
        <taxon>Spermatophyta</taxon>
        <taxon>Magnoliopsida</taxon>
        <taxon>Ranunculales</taxon>
        <taxon>Ranunculaceae</taxon>
        <taxon>Thalictroideae</taxon>
        <taxon>Aquilegia</taxon>
    </lineage>
</organism>
<evidence type="ECO:0000313" key="3">
    <source>
        <dbReference type="EMBL" id="PIA31815.1"/>
    </source>
</evidence>
<keyword evidence="2" id="KW-0812">Transmembrane</keyword>